<organism evidence="1 2">
    <name type="scientific">Geochorda subterranea</name>
    <dbReference type="NCBI Taxonomy" id="3109564"/>
    <lineage>
        <taxon>Bacteria</taxon>
        <taxon>Bacillati</taxon>
        <taxon>Bacillota</taxon>
        <taxon>Limnochordia</taxon>
        <taxon>Limnochordales</taxon>
        <taxon>Geochordaceae</taxon>
        <taxon>Geochorda</taxon>
    </lineage>
</organism>
<gene>
    <name evidence="1" type="ORF">VLY81_10095</name>
</gene>
<protein>
    <recommendedName>
        <fullName evidence="3">Radical SAM protein with 4Fe4S-binding SPASM domain</fullName>
    </recommendedName>
</protein>
<keyword evidence="2" id="KW-1185">Reference proteome</keyword>
<sequence>MAAKVQQARAMLRDCRVCPRDCRVNRWEGRQHHAAAGWEARWG</sequence>
<dbReference type="EMBL" id="CP141614">
    <property type="protein sequence ID" value="WRP13784.1"/>
    <property type="molecule type" value="Genomic_DNA"/>
</dbReference>
<dbReference type="Proteomes" id="UP001333102">
    <property type="component" value="Chromosome"/>
</dbReference>
<evidence type="ECO:0000313" key="1">
    <source>
        <dbReference type="EMBL" id="WRP13784.1"/>
    </source>
</evidence>
<proteinExistence type="predicted"/>
<dbReference type="RefSeq" id="WP_324668035.1">
    <property type="nucleotide sequence ID" value="NZ_CP141614.1"/>
</dbReference>
<reference evidence="2" key="1">
    <citation type="submission" date="2023-12" db="EMBL/GenBank/DDBJ databases">
        <title>Novel isolates from deep terrestrial aquifers shed light on the physiology and ecology of the class Limnochordia.</title>
        <authorList>
            <person name="Karnachuk O.V."/>
            <person name="Lukina A.P."/>
            <person name="Avakyan M.R."/>
            <person name="Kadnikov V."/>
            <person name="Begmatov S."/>
            <person name="Beletsky A.V."/>
            <person name="Mardanov A.V."/>
            <person name="Ravin N.V."/>
        </authorList>
    </citation>
    <scope>NUCLEOTIDE SEQUENCE [LARGE SCALE GENOMIC DNA]</scope>
    <source>
        <strain evidence="2">LN</strain>
    </source>
</reference>
<accession>A0ABZ1BM75</accession>
<evidence type="ECO:0000313" key="2">
    <source>
        <dbReference type="Proteomes" id="UP001333102"/>
    </source>
</evidence>
<name>A0ABZ1BM75_9FIRM</name>
<evidence type="ECO:0008006" key="3">
    <source>
        <dbReference type="Google" id="ProtNLM"/>
    </source>
</evidence>